<accession>A0A1I7DA41</accession>
<dbReference type="Proteomes" id="UP000182466">
    <property type="component" value="Unassembled WGS sequence"/>
</dbReference>
<dbReference type="InterPro" id="IPR018912">
    <property type="entry name" value="DUF2478"/>
</dbReference>
<dbReference type="AlphaFoldDB" id="A0A1I7DA41"/>
<evidence type="ECO:0000313" key="2">
    <source>
        <dbReference type="Proteomes" id="UP000182466"/>
    </source>
</evidence>
<evidence type="ECO:0008006" key="3">
    <source>
        <dbReference type="Google" id="ProtNLM"/>
    </source>
</evidence>
<reference evidence="1 2" key="1">
    <citation type="submission" date="2016-10" db="EMBL/GenBank/DDBJ databases">
        <authorList>
            <person name="de Groot N.N."/>
        </authorList>
    </citation>
    <scope>NUCLEOTIDE SEQUENCE [LARGE SCALE GENOMIC DNA]</scope>
    <source>
        <strain evidence="1 2">CGMCC 1.10959</strain>
    </source>
</reference>
<dbReference type="OrthoDB" id="5918880at2"/>
<evidence type="ECO:0000313" key="1">
    <source>
        <dbReference type="EMBL" id="SFU08598.1"/>
    </source>
</evidence>
<proteinExistence type="predicted"/>
<name>A0A1I7DA41_9RHOB</name>
<dbReference type="InterPro" id="IPR027417">
    <property type="entry name" value="P-loop_NTPase"/>
</dbReference>
<organism evidence="1 2">
    <name type="scientific">Sedimentitalea nanhaiensis</name>
    <dbReference type="NCBI Taxonomy" id="999627"/>
    <lineage>
        <taxon>Bacteria</taxon>
        <taxon>Pseudomonadati</taxon>
        <taxon>Pseudomonadota</taxon>
        <taxon>Alphaproteobacteria</taxon>
        <taxon>Rhodobacterales</taxon>
        <taxon>Paracoccaceae</taxon>
        <taxon>Sedimentitalea</taxon>
    </lineage>
</organism>
<protein>
    <recommendedName>
        <fullName evidence="3">Nucleoside-triphosphatase THEP1</fullName>
    </recommendedName>
</protein>
<sequence>MALAYIRTQARGQTDLLLSELAVHLTRAGVPLGGVVQSNTQCSDSELCDMDVRVLPDGPVFRISQSLGAGSRGCRLNPAALEQAVAHVLSALDGTVGNRPDLLIINKFGKHEAAGRGFRPLIAEALMLDIPVLTAVNPTNEADFLAFAEGMAECLPTQLTSVRDWVSAILASATARV</sequence>
<dbReference type="STRING" id="999627.SAMN05216236_12522"/>
<dbReference type="RefSeq" id="WP_027261773.1">
    <property type="nucleotide sequence ID" value="NZ_FPAW01000025.1"/>
</dbReference>
<dbReference type="Gene3D" id="3.40.50.300">
    <property type="entry name" value="P-loop containing nucleotide triphosphate hydrolases"/>
    <property type="match status" value="1"/>
</dbReference>
<keyword evidence="2" id="KW-1185">Reference proteome</keyword>
<dbReference type="Pfam" id="PF10649">
    <property type="entry name" value="DUF2478"/>
    <property type="match status" value="1"/>
</dbReference>
<dbReference type="eggNOG" id="COG1618">
    <property type="taxonomic scope" value="Bacteria"/>
</dbReference>
<dbReference type="EMBL" id="FPAW01000025">
    <property type="protein sequence ID" value="SFU08598.1"/>
    <property type="molecule type" value="Genomic_DNA"/>
</dbReference>
<gene>
    <name evidence="1" type="ORF">SAMN05216236_12522</name>
</gene>